<reference evidence="7" key="1">
    <citation type="journal article" date="2021" name="Nat. Commun.">
        <title>Genetic determinants of endophytism in the Arabidopsis root mycobiome.</title>
        <authorList>
            <person name="Mesny F."/>
            <person name="Miyauchi S."/>
            <person name="Thiergart T."/>
            <person name="Pickel B."/>
            <person name="Atanasova L."/>
            <person name="Karlsson M."/>
            <person name="Huettel B."/>
            <person name="Barry K.W."/>
            <person name="Haridas S."/>
            <person name="Chen C."/>
            <person name="Bauer D."/>
            <person name="Andreopoulos W."/>
            <person name="Pangilinan J."/>
            <person name="LaButti K."/>
            <person name="Riley R."/>
            <person name="Lipzen A."/>
            <person name="Clum A."/>
            <person name="Drula E."/>
            <person name="Henrissat B."/>
            <person name="Kohler A."/>
            <person name="Grigoriev I.V."/>
            <person name="Martin F.M."/>
            <person name="Hacquard S."/>
        </authorList>
    </citation>
    <scope>NUCLEOTIDE SEQUENCE</scope>
    <source>
        <strain evidence="7">MPI-CAGE-AT-0016</strain>
    </source>
</reference>
<dbReference type="InterPro" id="IPR036318">
    <property type="entry name" value="FAD-bd_PCMH-like_sf"/>
</dbReference>
<feature type="domain" description="FAD-binding PCMH-type" evidence="6">
    <location>
        <begin position="77"/>
        <end position="248"/>
    </location>
</feature>
<dbReference type="Pfam" id="PF01565">
    <property type="entry name" value="FAD_binding_4"/>
    <property type="match status" value="1"/>
</dbReference>
<dbReference type="OrthoDB" id="2151789at2759"/>
<dbReference type="InterPro" id="IPR016169">
    <property type="entry name" value="FAD-bd_PCMH_sub2"/>
</dbReference>
<dbReference type="GO" id="GO:0071949">
    <property type="term" value="F:FAD binding"/>
    <property type="evidence" value="ECO:0007669"/>
    <property type="project" value="InterPro"/>
</dbReference>
<dbReference type="PANTHER" id="PTHR42973">
    <property type="entry name" value="BINDING OXIDOREDUCTASE, PUTATIVE (AFU_ORTHOLOGUE AFUA_1G17690)-RELATED"/>
    <property type="match status" value="1"/>
</dbReference>
<dbReference type="SUPFAM" id="SSF56176">
    <property type="entry name" value="FAD-binding/transporter-associated domain-like"/>
    <property type="match status" value="1"/>
</dbReference>
<evidence type="ECO:0000256" key="1">
    <source>
        <dbReference type="ARBA" id="ARBA00005466"/>
    </source>
</evidence>
<gene>
    <name evidence="7" type="ORF">B0T11DRAFT_343471</name>
</gene>
<dbReference type="AlphaFoldDB" id="A0A8K0T438"/>
<proteinExistence type="inferred from homology"/>
<dbReference type="EMBL" id="JAGPXD010000007">
    <property type="protein sequence ID" value="KAH7347259.1"/>
    <property type="molecule type" value="Genomic_DNA"/>
</dbReference>
<comment type="similarity">
    <text evidence="1">Belongs to the oxygen-dependent FAD-linked oxidoreductase family.</text>
</comment>
<keyword evidence="8" id="KW-1185">Reference proteome</keyword>
<dbReference type="GO" id="GO:0016491">
    <property type="term" value="F:oxidoreductase activity"/>
    <property type="evidence" value="ECO:0007669"/>
    <property type="project" value="UniProtKB-KW"/>
</dbReference>
<evidence type="ECO:0000313" key="8">
    <source>
        <dbReference type="Proteomes" id="UP000813385"/>
    </source>
</evidence>
<evidence type="ECO:0000256" key="3">
    <source>
        <dbReference type="ARBA" id="ARBA00022827"/>
    </source>
</evidence>
<keyword evidence="4" id="KW-0560">Oxidoreductase</keyword>
<feature type="chain" id="PRO_5035462166" evidence="5">
    <location>
        <begin position="23"/>
        <end position="521"/>
    </location>
</feature>
<evidence type="ECO:0000256" key="4">
    <source>
        <dbReference type="ARBA" id="ARBA00023002"/>
    </source>
</evidence>
<organism evidence="7 8">
    <name type="scientific">Plectosphaerella cucumerina</name>
    <dbReference type="NCBI Taxonomy" id="40658"/>
    <lineage>
        <taxon>Eukaryota</taxon>
        <taxon>Fungi</taxon>
        <taxon>Dikarya</taxon>
        <taxon>Ascomycota</taxon>
        <taxon>Pezizomycotina</taxon>
        <taxon>Sordariomycetes</taxon>
        <taxon>Hypocreomycetidae</taxon>
        <taxon>Glomerellales</taxon>
        <taxon>Plectosphaerellaceae</taxon>
        <taxon>Plectosphaerella</taxon>
    </lineage>
</organism>
<keyword evidence="5" id="KW-0732">Signal</keyword>
<dbReference type="PANTHER" id="PTHR42973:SF53">
    <property type="entry name" value="FAD-BINDING PCMH-TYPE DOMAIN-CONTAINING PROTEIN-RELATED"/>
    <property type="match status" value="1"/>
</dbReference>
<keyword evidence="2" id="KW-0285">Flavoprotein</keyword>
<dbReference type="Gene3D" id="3.30.465.10">
    <property type="match status" value="1"/>
</dbReference>
<dbReference type="Proteomes" id="UP000813385">
    <property type="component" value="Unassembled WGS sequence"/>
</dbReference>
<protein>
    <submittedName>
        <fullName evidence="7">FAD binding domain-containing protein</fullName>
    </submittedName>
</protein>
<evidence type="ECO:0000259" key="6">
    <source>
        <dbReference type="PROSITE" id="PS51387"/>
    </source>
</evidence>
<sequence>MVGSSWLRPASALVAMVAGAVATPAAAPLDTRAEIEPRTFGATLGCGALNLVHPSKTFYPGDSTYEYENAQFWSNTQILSPKCIFRPTSATEVAAAILTSRLTQAKFAVRGGAHMAIPGANSIDDGILLVSSNLTTLQISDDRKSVVVGPGHTWGQVYKYLEQYNVAVAGGRLAPVGVPGLLLGGGVSFYGNQAGWSADNVLEYEVVLASGQIVTASATSNTDLFWALKGGSSNFGIVTSFKLRTFPSKKVFAGAYTVAGDHVEEFLAAVANFSAFNTDPLSHIVPMVVPSDATNSVGSAVLFYDSETESNPECFAPFFAIPSIASTMGFKTVSDFAIEVGGLVVEDINDMFITGTTVGKDYDTLYQGVKITHDVFIAALPELFAAVPQEDFVLLSVNWQPIGKLWQDGSKAMNPTGNALGIDVASKGTYLAWAEAVEWKSSKYDAAVNAWVQKTTAAIKEATKVAGIYEAFNYMGDAAGFQEIYPGYGAANQKKLLDISRKYDPLRALQRLLPGGFKIGI</sequence>
<evidence type="ECO:0000256" key="5">
    <source>
        <dbReference type="SAM" id="SignalP"/>
    </source>
</evidence>
<dbReference type="PROSITE" id="PS51387">
    <property type="entry name" value="FAD_PCMH"/>
    <property type="match status" value="1"/>
</dbReference>
<dbReference type="InterPro" id="IPR016166">
    <property type="entry name" value="FAD-bd_PCMH"/>
</dbReference>
<dbReference type="InterPro" id="IPR006094">
    <property type="entry name" value="Oxid_FAD_bind_N"/>
</dbReference>
<name>A0A8K0T438_9PEZI</name>
<feature type="signal peptide" evidence="5">
    <location>
        <begin position="1"/>
        <end position="22"/>
    </location>
</feature>
<keyword evidence="3" id="KW-0274">FAD</keyword>
<dbReference type="InterPro" id="IPR050416">
    <property type="entry name" value="FAD-linked_Oxidoreductase"/>
</dbReference>
<evidence type="ECO:0000256" key="2">
    <source>
        <dbReference type="ARBA" id="ARBA00022630"/>
    </source>
</evidence>
<comment type="caution">
    <text evidence="7">The sequence shown here is derived from an EMBL/GenBank/DDBJ whole genome shotgun (WGS) entry which is preliminary data.</text>
</comment>
<accession>A0A8K0T438</accession>
<evidence type="ECO:0000313" key="7">
    <source>
        <dbReference type="EMBL" id="KAH7347259.1"/>
    </source>
</evidence>